<reference evidence="1 2" key="1">
    <citation type="submission" date="2020-08" db="EMBL/GenBank/DDBJ databases">
        <title>Genomic Encyclopedia of Type Strains, Phase III (KMG-III): the genomes of soil and plant-associated and newly described type strains.</title>
        <authorList>
            <person name="Whitman W."/>
        </authorList>
    </citation>
    <scope>NUCLEOTIDE SEQUENCE [LARGE SCALE GENOMIC DNA]</scope>
    <source>
        <strain evidence="1 2">CECT 8305</strain>
    </source>
</reference>
<dbReference type="Proteomes" id="UP000588098">
    <property type="component" value="Unassembled WGS sequence"/>
</dbReference>
<accession>A0A7W9QHF5</accession>
<name>A0A7W9QHF5_9ACTN</name>
<evidence type="ECO:0000313" key="1">
    <source>
        <dbReference type="EMBL" id="MBB5940328.1"/>
    </source>
</evidence>
<protein>
    <submittedName>
        <fullName evidence="1">Uncharacterized protein</fullName>
    </submittedName>
</protein>
<comment type="caution">
    <text evidence="1">The sequence shown here is derived from an EMBL/GenBank/DDBJ whole genome shotgun (WGS) entry which is preliminary data.</text>
</comment>
<evidence type="ECO:0000313" key="2">
    <source>
        <dbReference type="Proteomes" id="UP000588098"/>
    </source>
</evidence>
<organism evidence="1 2">
    <name type="scientific">Streptomyces zagrosensis</name>
    <dbReference type="NCBI Taxonomy" id="1042984"/>
    <lineage>
        <taxon>Bacteria</taxon>
        <taxon>Bacillati</taxon>
        <taxon>Actinomycetota</taxon>
        <taxon>Actinomycetes</taxon>
        <taxon>Kitasatosporales</taxon>
        <taxon>Streptomycetaceae</taxon>
        <taxon>Streptomyces</taxon>
    </lineage>
</organism>
<proteinExistence type="predicted"/>
<keyword evidence="2" id="KW-1185">Reference proteome</keyword>
<sequence length="55" mass="6209">MTLLGLGPADGHRVLVSAQLMQADEDIVRDVIHRFNEIHLAWPWPCSPTHPWPPS</sequence>
<dbReference type="AlphaFoldDB" id="A0A7W9QHF5"/>
<gene>
    <name evidence="1" type="ORF">FHS42_007426</name>
</gene>
<dbReference type="EMBL" id="JACHJL010000040">
    <property type="protein sequence ID" value="MBB5940328.1"/>
    <property type="molecule type" value="Genomic_DNA"/>
</dbReference>